<dbReference type="Pfam" id="PF13333">
    <property type="entry name" value="rve_2"/>
    <property type="match status" value="1"/>
</dbReference>
<dbReference type="InterPro" id="IPR012337">
    <property type="entry name" value="RNaseH-like_sf"/>
</dbReference>
<dbReference type="InterPro" id="IPR050900">
    <property type="entry name" value="Transposase_IS3/IS150/IS904"/>
</dbReference>
<evidence type="ECO:0000256" key="1">
    <source>
        <dbReference type="SAM" id="Coils"/>
    </source>
</evidence>
<reference evidence="5" key="1">
    <citation type="submission" date="2016-10" db="EMBL/GenBank/DDBJ databases">
        <authorList>
            <person name="Varghese N."/>
            <person name="Submissions S."/>
        </authorList>
    </citation>
    <scope>NUCLEOTIDE SEQUENCE [LARGE SCALE GENOMIC DNA]</scope>
    <source>
        <strain evidence="5">Nm10</strain>
    </source>
</reference>
<organism evidence="4 5">
    <name type="scientific">Nitrosomonas ureae</name>
    <dbReference type="NCBI Taxonomy" id="44577"/>
    <lineage>
        <taxon>Bacteria</taxon>
        <taxon>Pseudomonadati</taxon>
        <taxon>Pseudomonadota</taxon>
        <taxon>Betaproteobacteria</taxon>
        <taxon>Nitrosomonadales</taxon>
        <taxon>Nitrosomonadaceae</taxon>
        <taxon>Nitrosomonas</taxon>
    </lineage>
</organism>
<dbReference type="InterPro" id="IPR001584">
    <property type="entry name" value="Integrase_cat-core"/>
</dbReference>
<keyword evidence="5" id="KW-1185">Reference proteome</keyword>
<dbReference type="SUPFAM" id="SSF53098">
    <property type="entry name" value="Ribonuclease H-like"/>
    <property type="match status" value="1"/>
</dbReference>
<dbReference type="PANTHER" id="PTHR46889">
    <property type="entry name" value="TRANSPOSASE INSF FOR INSERTION SEQUENCE IS3B-RELATED"/>
    <property type="match status" value="1"/>
</dbReference>
<dbReference type="Pfam" id="PF13271">
    <property type="entry name" value="DUF4062"/>
    <property type="match status" value="1"/>
</dbReference>
<dbReference type="GO" id="GO:0015074">
    <property type="term" value="P:DNA integration"/>
    <property type="evidence" value="ECO:0007669"/>
    <property type="project" value="InterPro"/>
</dbReference>
<protein>
    <submittedName>
        <fullName evidence="4">Integrase core domain-containing protein</fullName>
    </submittedName>
</protein>
<name>A0A1H2HT54_9PROT</name>
<evidence type="ECO:0000259" key="3">
    <source>
        <dbReference type="Pfam" id="PF13333"/>
    </source>
</evidence>
<feature type="coiled-coil region" evidence="1">
    <location>
        <begin position="13"/>
        <end position="55"/>
    </location>
</feature>
<dbReference type="AlphaFoldDB" id="A0A1H2HT54"/>
<feature type="domain" description="DUF4062" evidence="2">
    <location>
        <begin position="11"/>
        <end position="105"/>
    </location>
</feature>
<gene>
    <name evidence="4" type="ORF">SAMN05216406_1637</name>
</gene>
<dbReference type="PANTHER" id="PTHR46889:SF4">
    <property type="entry name" value="TRANSPOSASE INSO FOR INSERTION SEQUENCE ELEMENT IS911B-RELATED"/>
    <property type="match status" value="1"/>
</dbReference>
<dbReference type="Proteomes" id="UP000182882">
    <property type="component" value="Unassembled WGS sequence"/>
</dbReference>
<accession>A0A1H2HT54</accession>
<evidence type="ECO:0000313" key="4">
    <source>
        <dbReference type="EMBL" id="SDU34876.1"/>
    </source>
</evidence>
<dbReference type="EMBL" id="FNLN01000063">
    <property type="protein sequence ID" value="SDU34876.1"/>
    <property type="molecule type" value="Genomic_DNA"/>
</dbReference>
<sequence>MPESQVRQINIMISSTRADLAQYREEASRVIENVRVEKEKRVQLLEKSMEKETQSGDREFAVAASKQLVEESDWVVVIVGWNYGTISDEPGADGLSVTEWEYNHACHEGKKVFVFIAGEPATANQYRVSEEEREDLKDWKDKQTAEQKKKLEKFKPKLCKRHVEMFKNLPAFRERLEKTLKDAIDNLPPEIQPGTPLADLIVTVMPSIRDCIRKVTLIANCKRIHDRLHELRQHVIRPLREEVLLSFTALMARLLPQAAKIKQSFSGRPTRWSQSKKLRDTIWASSISPLHQTVNDSSVAARTRQCASGMLRPAIGRPYSQPIATLSMRSRSMATTWPRPSVGLAVTRTRAGIPLAQGVLNGNCWDNSPTERFFGSLKREWLTGNVYKTRESAIADIQAYIAYHNAQRIHTTIGDMSPIQFEKGLSKVSGFV</sequence>
<proteinExistence type="predicted"/>
<feature type="domain" description="Integrase catalytic" evidence="3">
    <location>
        <begin position="371"/>
        <end position="423"/>
    </location>
</feature>
<keyword evidence="1" id="KW-0175">Coiled coil</keyword>
<dbReference type="InterPro" id="IPR025139">
    <property type="entry name" value="DUF4062"/>
</dbReference>
<evidence type="ECO:0000259" key="2">
    <source>
        <dbReference type="Pfam" id="PF13271"/>
    </source>
</evidence>
<evidence type="ECO:0000313" key="5">
    <source>
        <dbReference type="Proteomes" id="UP000182882"/>
    </source>
</evidence>